<keyword evidence="3" id="KW-1185">Reference proteome</keyword>
<feature type="domain" description="DUF6606" evidence="1">
    <location>
        <begin position="3"/>
        <end position="78"/>
    </location>
</feature>
<dbReference type="EMBL" id="BPPX01000042">
    <property type="protein sequence ID" value="GJC89541.1"/>
    <property type="molecule type" value="Genomic_DNA"/>
</dbReference>
<dbReference type="AlphaFoldDB" id="A0AA37H059"/>
<dbReference type="Proteomes" id="UP001055172">
    <property type="component" value="Unassembled WGS sequence"/>
</dbReference>
<protein>
    <recommendedName>
        <fullName evidence="1">DUF6606 domain-containing protein</fullName>
    </recommendedName>
</protein>
<gene>
    <name evidence="2" type="ORF">ColLi_12379</name>
</gene>
<name>A0AA37H059_9PEZI</name>
<organism evidence="2 3">
    <name type="scientific">Colletotrichum liriopes</name>
    <dbReference type="NCBI Taxonomy" id="708192"/>
    <lineage>
        <taxon>Eukaryota</taxon>
        <taxon>Fungi</taxon>
        <taxon>Dikarya</taxon>
        <taxon>Ascomycota</taxon>
        <taxon>Pezizomycotina</taxon>
        <taxon>Sordariomycetes</taxon>
        <taxon>Hypocreomycetidae</taxon>
        <taxon>Glomerellales</taxon>
        <taxon>Glomerellaceae</taxon>
        <taxon>Colletotrichum</taxon>
        <taxon>Colletotrichum spaethianum species complex</taxon>
    </lineage>
</organism>
<evidence type="ECO:0000259" key="1">
    <source>
        <dbReference type="Pfam" id="PF20255"/>
    </source>
</evidence>
<reference evidence="2 3" key="1">
    <citation type="submission" date="2021-07" db="EMBL/GenBank/DDBJ databases">
        <title>Genome data of Colletotrichum spaethianum.</title>
        <authorList>
            <person name="Utami Y.D."/>
            <person name="Hiruma K."/>
        </authorList>
    </citation>
    <scope>NUCLEOTIDE SEQUENCE [LARGE SCALE GENOMIC DNA]</scope>
    <source>
        <strain evidence="2 3">MAFF 242679</strain>
    </source>
</reference>
<sequence>MATAMMRAMLRVHKPLDKTTSLDEGELLKMLQQLQNAEGAIALHVREQNAGVLITKSDDALHVEAFELSPTNEAITQELPRKGRLH</sequence>
<proteinExistence type="predicted"/>
<evidence type="ECO:0000313" key="3">
    <source>
        <dbReference type="Proteomes" id="UP001055172"/>
    </source>
</evidence>
<evidence type="ECO:0000313" key="2">
    <source>
        <dbReference type="EMBL" id="GJC89541.1"/>
    </source>
</evidence>
<accession>A0AA37H059</accession>
<comment type="caution">
    <text evidence="2">The sequence shown here is derived from an EMBL/GenBank/DDBJ whole genome shotgun (WGS) entry which is preliminary data.</text>
</comment>
<dbReference type="InterPro" id="IPR046541">
    <property type="entry name" value="DUF6606"/>
</dbReference>
<dbReference type="Pfam" id="PF20255">
    <property type="entry name" value="DUF6606"/>
    <property type="match status" value="1"/>
</dbReference>